<accession>A0AAW1KEF4</accession>
<dbReference type="SUPFAM" id="SSF47699">
    <property type="entry name" value="Bifunctional inhibitor/lipid-transfer protein/seed storage 2S albumin"/>
    <property type="match status" value="1"/>
</dbReference>
<dbReference type="Proteomes" id="UP001443914">
    <property type="component" value="Unassembled WGS sequence"/>
</dbReference>
<dbReference type="Pfam" id="PF14547">
    <property type="entry name" value="Hydrophob_seed"/>
    <property type="match status" value="1"/>
</dbReference>
<dbReference type="InterPro" id="IPR036312">
    <property type="entry name" value="Bifun_inhib/LTP/seed_sf"/>
</dbReference>
<feature type="signal peptide" evidence="1">
    <location>
        <begin position="1"/>
        <end position="27"/>
    </location>
</feature>
<protein>
    <recommendedName>
        <fullName evidence="2">Hydrophobic seed protein domain-containing protein</fullName>
    </recommendedName>
</protein>
<evidence type="ECO:0000313" key="3">
    <source>
        <dbReference type="EMBL" id="KAK9716366.1"/>
    </source>
</evidence>
<evidence type="ECO:0000256" key="1">
    <source>
        <dbReference type="SAM" id="SignalP"/>
    </source>
</evidence>
<dbReference type="PANTHER" id="PTHR31731">
    <property type="match status" value="1"/>
</dbReference>
<evidence type="ECO:0000313" key="4">
    <source>
        <dbReference type="EMBL" id="KAK9716367.1"/>
    </source>
</evidence>
<dbReference type="EMBL" id="JBDFQZ010000006">
    <property type="protein sequence ID" value="KAK9716366.1"/>
    <property type="molecule type" value="Genomic_DNA"/>
</dbReference>
<name>A0AAW1KEF4_SAPOF</name>
<evidence type="ECO:0000313" key="5">
    <source>
        <dbReference type="Proteomes" id="UP001443914"/>
    </source>
</evidence>
<proteinExistence type="predicted"/>
<organism evidence="3 5">
    <name type="scientific">Saponaria officinalis</name>
    <name type="common">Common soapwort</name>
    <name type="synonym">Lychnis saponaria</name>
    <dbReference type="NCBI Taxonomy" id="3572"/>
    <lineage>
        <taxon>Eukaryota</taxon>
        <taxon>Viridiplantae</taxon>
        <taxon>Streptophyta</taxon>
        <taxon>Embryophyta</taxon>
        <taxon>Tracheophyta</taxon>
        <taxon>Spermatophyta</taxon>
        <taxon>Magnoliopsida</taxon>
        <taxon>eudicotyledons</taxon>
        <taxon>Gunneridae</taxon>
        <taxon>Pentapetalae</taxon>
        <taxon>Caryophyllales</taxon>
        <taxon>Caryophyllaceae</taxon>
        <taxon>Caryophylleae</taxon>
        <taxon>Saponaria</taxon>
    </lineage>
</organism>
<feature type="domain" description="Hydrophobic seed protein" evidence="2">
    <location>
        <begin position="31"/>
        <end position="88"/>
    </location>
</feature>
<reference evidence="3 5" key="1">
    <citation type="submission" date="2024-03" db="EMBL/GenBank/DDBJ databases">
        <title>WGS assembly of Saponaria officinalis var. Norfolk2.</title>
        <authorList>
            <person name="Jenkins J."/>
            <person name="Shu S."/>
            <person name="Grimwood J."/>
            <person name="Barry K."/>
            <person name="Goodstein D."/>
            <person name="Schmutz J."/>
            <person name="Leebens-Mack J."/>
            <person name="Osbourn A."/>
        </authorList>
    </citation>
    <scope>NUCLEOTIDE SEQUENCE [LARGE SCALE GENOMIC DNA]</scope>
    <source>
        <strain evidence="5">cv. Norfolk2</strain>
        <strain evidence="3">JIC</strain>
        <tissue evidence="3">Leaf</tissue>
    </source>
</reference>
<dbReference type="Gene3D" id="1.10.110.10">
    <property type="entry name" value="Plant lipid-transfer and hydrophobic proteins"/>
    <property type="match status" value="1"/>
</dbReference>
<keyword evidence="5" id="KW-1185">Reference proteome</keyword>
<dbReference type="EMBL" id="JBDFQZ010000006">
    <property type="protein sequence ID" value="KAK9716367.1"/>
    <property type="molecule type" value="Genomic_DNA"/>
</dbReference>
<gene>
    <name evidence="3" type="ORF">RND81_06G228400</name>
    <name evidence="4" type="ORF">RND81_06G228500</name>
</gene>
<feature type="chain" id="PRO_5044717878" description="Hydrophobic seed protein domain-containing protein" evidence="1">
    <location>
        <begin position="28"/>
        <end position="133"/>
    </location>
</feature>
<dbReference type="AlphaFoldDB" id="A0AAW1KEF4"/>
<dbReference type="InterPro" id="IPR051636">
    <property type="entry name" value="Plant_LTP/defense-related"/>
</dbReference>
<sequence length="133" mass="13925">MAFNRKQVVTMMVLATVAMSAFATVKATCPTLDVCANIPLLNVGFGTQSGTQCCSLIAGLVDAEVELCLCSLLKKSVLGNTLATTLNLPLVGGLIGGLLDPVLSLTYSVLDSEIRVLVNACGLDYAKYKCSVY</sequence>
<evidence type="ECO:0000259" key="2">
    <source>
        <dbReference type="Pfam" id="PF14547"/>
    </source>
</evidence>
<keyword evidence="1" id="KW-0732">Signal</keyword>
<dbReference type="InterPro" id="IPR027923">
    <property type="entry name" value="Hydrophob_seed_dom"/>
</dbReference>
<comment type="caution">
    <text evidence="3">The sequence shown here is derived from an EMBL/GenBank/DDBJ whole genome shotgun (WGS) entry which is preliminary data.</text>
</comment>